<sequence>MSVPQCCDSVTRVSPHPDSALDELRGLAQLMTQVDAAGAAAAWSDDSALDRLAVAATAELAAAPSVDIAGAHASPGWRTRAAEHERLSALTRDAGAPGHADADAVLAVGLARGAVAEAILAVYRARQLTDRAQPARRHVVADLGPRLRALVSRVGAEIRHVRRSRSILVRLAITLGIALSLVVVHHLTGVTRYDDAGRLTLYLFSAVVGSVVCTNALCFEADRIRAQLGSGERLWRILIAKNLAMACMVTLAALPVVVFLTVADGGNPVALIDQLVTMVFIWLGVGNVLSVVYPLRHEPISARLHDGTWKPFLLSFVVSYGVGLTVNLMIYWRLWARYKANEEITGGAWAAFVLVLLSALTTWVLLTVFAVACSREPRLRRVLSREMVGYRKG</sequence>
<dbReference type="AlphaFoldDB" id="A0A7I9WJI1"/>
<proteinExistence type="predicted"/>
<evidence type="ECO:0000256" key="1">
    <source>
        <dbReference type="SAM" id="Phobius"/>
    </source>
</evidence>
<dbReference type="EMBL" id="BLKT01000003">
    <property type="protein sequence ID" value="GFG57749.1"/>
    <property type="molecule type" value="Genomic_DNA"/>
</dbReference>
<organism evidence="2 3">
    <name type="scientific">Mycolicibacterium murale</name>
    <dbReference type="NCBI Taxonomy" id="182220"/>
    <lineage>
        <taxon>Bacteria</taxon>
        <taxon>Bacillati</taxon>
        <taxon>Actinomycetota</taxon>
        <taxon>Actinomycetes</taxon>
        <taxon>Mycobacteriales</taxon>
        <taxon>Mycobacteriaceae</taxon>
        <taxon>Mycolicibacterium</taxon>
    </lineage>
</organism>
<keyword evidence="1" id="KW-0812">Transmembrane</keyword>
<feature type="transmembrane region" description="Helical" evidence="1">
    <location>
        <begin position="347"/>
        <end position="372"/>
    </location>
</feature>
<feature type="transmembrane region" description="Helical" evidence="1">
    <location>
        <begin position="167"/>
        <end position="187"/>
    </location>
</feature>
<feature type="transmembrane region" description="Helical" evidence="1">
    <location>
        <begin position="275"/>
        <end position="293"/>
    </location>
</feature>
<keyword evidence="1" id="KW-1133">Transmembrane helix</keyword>
<feature type="transmembrane region" description="Helical" evidence="1">
    <location>
        <begin position="313"/>
        <end position="335"/>
    </location>
</feature>
<keyword evidence="3" id="KW-1185">Reference proteome</keyword>
<feature type="transmembrane region" description="Helical" evidence="1">
    <location>
        <begin position="199"/>
        <end position="221"/>
    </location>
</feature>
<accession>A0A7I9WJI1</accession>
<evidence type="ECO:0000313" key="2">
    <source>
        <dbReference type="EMBL" id="GFG57749.1"/>
    </source>
</evidence>
<reference evidence="2 3" key="1">
    <citation type="journal article" date="2019" name="Emerg. Microbes Infect.">
        <title>Comprehensive subspecies identification of 175 nontuberculous mycobacteria species based on 7547 genomic profiles.</title>
        <authorList>
            <person name="Matsumoto Y."/>
            <person name="Kinjo T."/>
            <person name="Motooka D."/>
            <person name="Nabeya D."/>
            <person name="Jung N."/>
            <person name="Uechi K."/>
            <person name="Horii T."/>
            <person name="Iida T."/>
            <person name="Fujita J."/>
            <person name="Nakamura S."/>
        </authorList>
    </citation>
    <scope>NUCLEOTIDE SEQUENCE [LARGE SCALE GENOMIC DNA]</scope>
    <source>
        <strain evidence="2 3">JCM 13392</strain>
    </source>
</reference>
<gene>
    <name evidence="2" type="ORF">MMUR_18850</name>
</gene>
<protein>
    <submittedName>
        <fullName evidence="2">Uncharacterized protein</fullName>
    </submittedName>
</protein>
<feature type="transmembrane region" description="Helical" evidence="1">
    <location>
        <begin position="242"/>
        <end position="263"/>
    </location>
</feature>
<keyword evidence="1" id="KW-0472">Membrane</keyword>
<name>A0A7I9WJI1_9MYCO</name>
<comment type="caution">
    <text evidence="2">The sequence shown here is derived from an EMBL/GenBank/DDBJ whole genome shotgun (WGS) entry which is preliminary data.</text>
</comment>
<dbReference type="Proteomes" id="UP000465241">
    <property type="component" value="Unassembled WGS sequence"/>
</dbReference>
<evidence type="ECO:0000313" key="3">
    <source>
        <dbReference type="Proteomes" id="UP000465241"/>
    </source>
</evidence>